<proteinExistence type="predicted"/>
<name>A0ABY9JXB4_9BACI</name>
<evidence type="ECO:0000313" key="2">
    <source>
        <dbReference type="Proteomes" id="UP001197974"/>
    </source>
</evidence>
<dbReference type="InterPro" id="IPR025004">
    <property type="entry name" value="SenN/SenS"/>
</dbReference>
<organism evidence="1 2">
    <name type="scientific">Bacillus carboniphilus</name>
    <dbReference type="NCBI Taxonomy" id="86663"/>
    <lineage>
        <taxon>Bacteria</taxon>
        <taxon>Bacillati</taxon>
        <taxon>Bacillota</taxon>
        <taxon>Bacilli</taxon>
        <taxon>Bacillales</taxon>
        <taxon>Bacillaceae</taxon>
        <taxon>Bacillus</taxon>
    </lineage>
</organism>
<dbReference type="Pfam" id="PF13040">
    <property type="entry name" value="Fur_reg_FbpB"/>
    <property type="match status" value="1"/>
</dbReference>
<accession>A0ABY9JXB4</accession>
<sequence>MRKQRKVSFEELVSENKQQLLNDNKALDAIEDRLEEKIREQFKEKSS</sequence>
<reference evidence="1 2" key="1">
    <citation type="submission" date="2023-06" db="EMBL/GenBank/DDBJ databases">
        <title>Five Gram-positive bacteria isolated from mangrove sediments in Shenzhen, Guangdong, China.</title>
        <authorList>
            <person name="Yu S."/>
            <person name="Zheng W."/>
            <person name="Huang Y."/>
        </authorList>
    </citation>
    <scope>NUCLEOTIDE SEQUENCE [LARGE SCALE GENOMIC DNA]</scope>
    <source>
        <strain evidence="1 2">SaN35-3</strain>
    </source>
</reference>
<protein>
    <submittedName>
        <fullName evidence="1">FbpB family small basic protein</fullName>
    </submittedName>
</protein>
<keyword evidence="2" id="KW-1185">Reference proteome</keyword>
<dbReference type="EMBL" id="CP129013">
    <property type="protein sequence ID" value="WLR43439.1"/>
    <property type="molecule type" value="Genomic_DNA"/>
</dbReference>
<gene>
    <name evidence="1" type="ORF">LC087_04505</name>
</gene>
<dbReference type="RefSeq" id="WP_226538227.1">
    <property type="nucleotide sequence ID" value="NZ_CP129013.1"/>
</dbReference>
<dbReference type="Proteomes" id="UP001197974">
    <property type="component" value="Chromosome"/>
</dbReference>
<evidence type="ECO:0000313" key="1">
    <source>
        <dbReference type="EMBL" id="WLR43439.1"/>
    </source>
</evidence>